<accession>A0ABU1LTN1</accession>
<name>A0ABU1LTN1_9BURK</name>
<evidence type="ECO:0008006" key="3">
    <source>
        <dbReference type="Google" id="ProtNLM"/>
    </source>
</evidence>
<sequence length="148" mass="16699">MQIGMRFAFVSPANRGVRNFDACSRQAANRRAAGVSFSFFRRRSFNTANGLMNFARWAMEIIELEPSVSADGRAVIFQLSARGRELECAVTREALEQHFWLQRDAGEERVLKTFADGRKRIIAVAERKMLARPGEKVLLTISDFAARG</sequence>
<keyword evidence="2" id="KW-1185">Reference proteome</keyword>
<dbReference type="SUPFAM" id="SSF160272">
    <property type="entry name" value="Shew3726-like"/>
    <property type="match status" value="1"/>
</dbReference>
<dbReference type="Pfam" id="PF07369">
    <property type="entry name" value="DUF1488"/>
    <property type="match status" value="1"/>
</dbReference>
<comment type="caution">
    <text evidence="1">The sequence shown here is derived from an EMBL/GenBank/DDBJ whole genome shotgun (WGS) entry which is preliminary data.</text>
</comment>
<reference evidence="1 2" key="1">
    <citation type="submission" date="2023-07" db="EMBL/GenBank/DDBJ databases">
        <title>Sorghum-associated microbial communities from plants grown in Nebraska, USA.</title>
        <authorList>
            <person name="Schachtman D."/>
        </authorList>
    </citation>
    <scope>NUCLEOTIDE SEQUENCE [LARGE SCALE GENOMIC DNA]</scope>
    <source>
        <strain evidence="1 2">DS1316</strain>
    </source>
</reference>
<dbReference type="InterPro" id="IPR009962">
    <property type="entry name" value="DUF1488"/>
</dbReference>
<organism evidence="1 2">
    <name type="scientific">Paraburkholderia terricola</name>
    <dbReference type="NCBI Taxonomy" id="169427"/>
    <lineage>
        <taxon>Bacteria</taxon>
        <taxon>Pseudomonadati</taxon>
        <taxon>Pseudomonadota</taxon>
        <taxon>Betaproteobacteria</taxon>
        <taxon>Burkholderiales</taxon>
        <taxon>Burkholderiaceae</taxon>
        <taxon>Paraburkholderia</taxon>
    </lineage>
</organism>
<protein>
    <recommendedName>
        <fullName evidence="3">DUF1488 domain-containing protein</fullName>
    </recommendedName>
</protein>
<dbReference type="EMBL" id="JAVDRP010000006">
    <property type="protein sequence ID" value="MDR6410068.1"/>
    <property type="molecule type" value="Genomic_DNA"/>
</dbReference>
<evidence type="ECO:0000313" key="2">
    <source>
        <dbReference type="Proteomes" id="UP001264340"/>
    </source>
</evidence>
<proteinExistence type="predicted"/>
<evidence type="ECO:0000313" key="1">
    <source>
        <dbReference type="EMBL" id="MDR6410068.1"/>
    </source>
</evidence>
<gene>
    <name evidence="1" type="ORF">J2804_003490</name>
</gene>
<dbReference type="InterPro" id="IPR036692">
    <property type="entry name" value="Shew3726-like_sf"/>
</dbReference>
<dbReference type="Proteomes" id="UP001264340">
    <property type="component" value="Unassembled WGS sequence"/>
</dbReference>